<dbReference type="PROSITE" id="PS51375">
    <property type="entry name" value="PPR"/>
    <property type="match status" value="3"/>
</dbReference>
<feature type="repeat" description="PPR" evidence="2">
    <location>
        <begin position="344"/>
        <end position="378"/>
    </location>
</feature>
<keyword evidence="5" id="KW-1185">Reference proteome</keyword>
<feature type="region of interest" description="Disordered" evidence="3">
    <location>
        <begin position="1"/>
        <end position="34"/>
    </location>
</feature>
<reference evidence="4 5" key="1">
    <citation type="journal article" date="2024" name="Plant J.">
        <title>Genome sequences and population genomics reveal climatic adaptation and genomic divergence between two closely related sweetgum species.</title>
        <authorList>
            <person name="Xu W.Q."/>
            <person name="Ren C.Q."/>
            <person name="Zhang X.Y."/>
            <person name="Comes H.P."/>
            <person name="Liu X.H."/>
            <person name="Li Y.G."/>
            <person name="Kettle C.J."/>
            <person name="Jalonen R."/>
            <person name="Gaisberger H."/>
            <person name="Ma Y.Z."/>
            <person name="Qiu Y.X."/>
        </authorList>
    </citation>
    <scope>NUCLEOTIDE SEQUENCE [LARGE SCALE GENOMIC DNA]</scope>
    <source>
        <strain evidence="4">Hangzhou</strain>
    </source>
</reference>
<dbReference type="InterPro" id="IPR002885">
    <property type="entry name" value="PPR_rpt"/>
</dbReference>
<name>A0AAP0S0A8_LIQFO</name>
<feature type="repeat" description="PPR" evidence="2">
    <location>
        <begin position="414"/>
        <end position="448"/>
    </location>
</feature>
<dbReference type="GO" id="GO:0009658">
    <property type="term" value="P:chloroplast organization"/>
    <property type="evidence" value="ECO:0007669"/>
    <property type="project" value="InterPro"/>
</dbReference>
<feature type="region of interest" description="Disordered" evidence="3">
    <location>
        <begin position="48"/>
        <end position="71"/>
    </location>
</feature>
<comment type="caution">
    <text evidence="4">The sequence shown here is derived from an EMBL/GenBank/DDBJ whole genome shotgun (WGS) entry which is preliminary data.</text>
</comment>
<evidence type="ECO:0000313" key="4">
    <source>
        <dbReference type="EMBL" id="KAK9284987.1"/>
    </source>
</evidence>
<evidence type="ECO:0000313" key="5">
    <source>
        <dbReference type="Proteomes" id="UP001415857"/>
    </source>
</evidence>
<evidence type="ECO:0000256" key="1">
    <source>
        <dbReference type="ARBA" id="ARBA00022737"/>
    </source>
</evidence>
<dbReference type="InterPro" id="IPR044645">
    <property type="entry name" value="DG1/EMB2279-like"/>
</dbReference>
<evidence type="ECO:0000256" key="3">
    <source>
        <dbReference type="SAM" id="MobiDB-lite"/>
    </source>
</evidence>
<evidence type="ECO:0008006" key="6">
    <source>
        <dbReference type="Google" id="ProtNLM"/>
    </source>
</evidence>
<dbReference type="FunFam" id="1.25.40.10:FF:001552">
    <property type="entry name" value="Predicted protein"/>
    <property type="match status" value="1"/>
</dbReference>
<accession>A0AAP0S0A8</accession>
<dbReference type="EMBL" id="JBBPBK010000005">
    <property type="protein sequence ID" value="KAK9284987.1"/>
    <property type="molecule type" value="Genomic_DNA"/>
</dbReference>
<feature type="compositionally biased region" description="Polar residues" evidence="3">
    <location>
        <begin position="56"/>
        <end position="71"/>
    </location>
</feature>
<dbReference type="GO" id="GO:0009507">
    <property type="term" value="C:chloroplast"/>
    <property type="evidence" value="ECO:0007669"/>
    <property type="project" value="TreeGrafter"/>
</dbReference>
<dbReference type="PANTHER" id="PTHR46935:SF2">
    <property type="entry name" value="PENTACOTRIPEPTIDE-REPEAT REGION OF PRORP DOMAIN-CONTAINING PROTEIN"/>
    <property type="match status" value="1"/>
</dbReference>
<dbReference type="Proteomes" id="UP001415857">
    <property type="component" value="Unassembled WGS sequence"/>
</dbReference>
<dbReference type="Pfam" id="PF01535">
    <property type="entry name" value="PPR"/>
    <property type="match status" value="2"/>
</dbReference>
<proteinExistence type="predicted"/>
<organism evidence="4 5">
    <name type="scientific">Liquidambar formosana</name>
    <name type="common">Formosan gum</name>
    <dbReference type="NCBI Taxonomy" id="63359"/>
    <lineage>
        <taxon>Eukaryota</taxon>
        <taxon>Viridiplantae</taxon>
        <taxon>Streptophyta</taxon>
        <taxon>Embryophyta</taxon>
        <taxon>Tracheophyta</taxon>
        <taxon>Spermatophyta</taxon>
        <taxon>Magnoliopsida</taxon>
        <taxon>eudicotyledons</taxon>
        <taxon>Gunneridae</taxon>
        <taxon>Pentapetalae</taxon>
        <taxon>Saxifragales</taxon>
        <taxon>Altingiaceae</taxon>
        <taxon>Liquidambar</taxon>
    </lineage>
</organism>
<dbReference type="InterPro" id="IPR011990">
    <property type="entry name" value="TPR-like_helical_dom_sf"/>
</dbReference>
<evidence type="ECO:0000256" key="2">
    <source>
        <dbReference type="PROSITE-ProRule" id="PRU00708"/>
    </source>
</evidence>
<dbReference type="AlphaFoldDB" id="A0AAP0S0A8"/>
<feature type="repeat" description="PPR" evidence="2">
    <location>
        <begin position="379"/>
        <end position="413"/>
    </location>
</feature>
<dbReference type="Pfam" id="PF13812">
    <property type="entry name" value="PPR_3"/>
    <property type="match status" value="2"/>
</dbReference>
<keyword evidence="1" id="KW-0677">Repeat</keyword>
<gene>
    <name evidence="4" type="ORF">L1049_024169</name>
</gene>
<dbReference type="Gene3D" id="1.25.40.10">
    <property type="entry name" value="Tetratricopeptide repeat domain"/>
    <property type="match status" value="3"/>
</dbReference>
<sequence length="883" mass="100390">MEASTGAPRFPTPPSQPDAEKIKRKLIRKGVQPTPKIIHTLRKKELQKSLRKSKRLSNQILDQPPLSDSQKQALAEEAHFRTLTREYRDFNKAIKAKTGETNGVLMVGKPWERVERIGFREIASGSKEYGGQKLKREHLRELGELFDKRRRDELRWILDDDMEVEEGWLDKERPRWEPVKRLRSEADAIQFLIDRLSGTELSVKDWKFARMMKQSGLQFTEAQLLKIVQGLGSNGRWRHALSVVEWVYDDKERKRYKSRFVYTKLLSVLGKARKPHEALRIFNLMRGDCHIYPDMAAYHTVAVTLGQAGLLKELVNIIEYMRQKPSKKIKNMRRKNWDPLLEPDVVVYNAILNACVPSCQWKGVYWVFEQLRKCGLKPNGATYGLAMEVMLQSGKYDLVHEFFWKMRRSGEAPKALTYKVLVRAFWEEGKVDEAVKAVRDMEQRGVVGTASVGKLKKLPHTKPLEVTFTGMIMSSMDGGHVDDCISIFEHMKDHFAPNIGTINAMLKVYGQNDNFSRARELFEETKRAKSGSNTCLDGCGTSLVPDVYTYSSMLEASATALQWEYFEYVYKEMALSGYQLDQSKHASLLVEASRAGKWYLLEHAFDTILEAGEIPHPSFFTEMVCQATAQHNYERAITLVNTMAHAPFQVSEKQWTDLLEKNGNRISRDGFVKLLDSLRHCDGAKESTISNLSRSLHSLCGSGISIELSSSIPLSYEADKLTLDGNGGFDCKKRVNRQKISANTVGGVPNPDEDLPVNNKGVTFEMFPVNLASSDREGDADTEMDYRSPNYVCNGSRRTKLCSNMEGSADDVASSESTDFLDSRFFLKGNSKDDVDEVELVMQTSEVDDSHGSNLPSAHEILEAWKESRKRDGIFFPFQIGQK</sequence>
<dbReference type="NCBIfam" id="TIGR00756">
    <property type="entry name" value="PPR"/>
    <property type="match status" value="1"/>
</dbReference>
<protein>
    <recommendedName>
        <fullName evidence="6">Pentatricopeptide repeat-containing protein</fullName>
    </recommendedName>
</protein>
<dbReference type="PANTHER" id="PTHR46935">
    <property type="entry name" value="OS01G0674700 PROTEIN"/>
    <property type="match status" value="1"/>
</dbReference>